<dbReference type="EMBL" id="CAMXCT030003469">
    <property type="protein sequence ID" value="CAL4791973.1"/>
    <property type="molecule type" value="Genomic_DNA"/>
</dbReference>
<name>A0A9P1G9H1_9DINO</name>
<feature type="compositionally biased region" description="Basic and acidic residues" evidence="1">
    <location>
        <begin position="688"/>
        <end position="700"/>
    </location>
</feature>
<organism evidence="2">
    <name type="scientific">Cladocopium goreaui</name>
    <dbReference type="NCBI Taxonomy" id="2562237"/>
    <lineage>
        <taxon>Eukaryota</taxon>
        <taxon>Sar</taxon>
        <taxon>Alveolata</taxon>
        <taxon>Dinophyceae</taxon>
        <taxon>Suessiales</taxon>
        <taxon>Symbiodiniaceae</taxon>
        <taxon>Cladocopium</taxon>
    </lineage>
</organism>
<gene>
    <name evidence="2" type="ORF">C1SCF055_LOCUS30435</name>
</gene>
<reference evidence="2" key="1">
    <citation type="submission" date="2022-10" db="EMBL/GenBank/DDBJ databases">
        <authorList>
            <person name="Chen Y."/>
            <person name="Dougan E. K."/>
            <person name="Chan C."/>
            <person name="Rhodes N."/>
            <person name="Thang M."/>
        </authorList>
    </citation>
    <scope>NUCLEOTIDE SEQUENCE</scope>
</reference>
<comment type="caution">
    <text evidence="2">The sequence shown here is derived from an EMBL/GenBank/DDBJ whole genome shotgun (WGS) entry which is preliminary data.</text>
</comment>
<keyword evidence="4" id="KW-1185">Reference proteome</keyword>
<evidence type="ECO:0000313" key="3">
    <source>
        <dbReference type="EMBL" id="CAL4791973.1"/>
    </source>
</evidence>
<dbReference type="EMBL" id="CAMXCT010003469">
    <property type="protein sequence ID" value="CAI4004661.1"/>
    <property type="molecule type" value="Genomic_DNA"/>
</dbReference>
<evidence type="ECO:0000256" key="1">
    <source>
        <dbReference type="SAM" id="MobiDB-lite"/>
    </source>
</evidence>
<sequence length="723" mass="78868">MAPLICSNLSVNFLDRLFATDASCQKGGIVSAEIPLDVHEALWLGTDKRGAYTQLANPFHAVLRSLGEADDDLETSGPWDCATQPQKSPLMYFDFVEICGGAGKVGDALHARGWIVAPVLDLSESVHYDLGSLRLLEWIIYMIEEGRFRSFMVEPPCTTFSPAAHPAVRSYREPLGFDRLDPKTLHGNLLAFRALILLRVGRRCGTPCAAEQSRLSKMCWLTFWISLLDVGFEEAVMASCMFGSPHRKEFRLLCYLLDVAFLDTRCCGGHSHVRIQGSLTKPSAVYVDGLADRIAAAFHRALTSLNACQRLEPEVVGLESPVVNDLALSSKWSLVRAWFWKRGGHINVLEQASAVSLLDQLSCQTSSVRFASLIDSAVCRGSLSKGRSASVALQPGLKKAGAICVAADLYPVWPYCPTRLNTADDPTRSVSVRAPVCHSLVQLSGFSDLAKASSGFLRRFAANWFRLVLLALLVTGSDSVSCGSEPGSWISPFWISDLVHVSCVGIGLLLSLFVALWTLPWTLPGISCETRCAECDLWWTFGRVGTGRVTLIPKWTFKGRIGLVVRAMVLLCCLVPAGAMPIGANTAVEHARVLARAGNNLVSSRAVRPQTRDKRLVYLERFRRWLLEEKSTSLRMLLEQKPPDPEKICAGAFAFTLARAIAFLDSGIPPAAWYALLKISAGSPSKSSGKDGKGFLDIKKPTGGLNAQASLPRPPGQKFQGPF</sequence>
<dbReference type="OrthoDB" id="417862at2759"/>
<reference evidence="3 4" key="2">
    <citation type="submission" date="2024-05" db="EMBL/GenBank/DDBJ databases">
        <authorList>
            <person name="Chen Y."/>
            <person name="Shah S."/>
            <person name="Dougan E. K."/>
            <person name="Thang M."/>
            <person name="Chan C."/>
        </authorList>
    </citation>
    <scope>NUCLEOTIDE SEQUENCE [LARGE SCALE GENOMIC DNA]</scope>
</reference>
<feature type="region of interest" description="Disordered" evidence="1">
    <location>
        <begin position="683"/>
        <end position="723"/>
    </location>
</feature>
<accession>A0A9P1G9H1</accession>
<dbReference type="Proteomes" id="UP001152797">
    <property type="component" value="Unassembled WGS sequence"/>
</dbReference>
<evidence type="ECO:0000313" key="4">
    <source>
        <dbReference type="Proteomes" id="UP001152797"/>
    </source>
</evidence>
<evidence type="ECO:0000313" key="2">
    <source>
        <dbReference type="EMBL" id="CAI4004661.1"/>
    </source>
</evidence>
<dbReference type="AlphaFoldDB" id="A0A9P1G9H1"/>
<dbReference type="EMBL" id="CAMXCT020003469">
    <property type="protein sequence ID" value="CAL1158036.1"/>
    <property type="molecule type" value="Genomic_DNA"/>
</dbReference>
<protein>
    <submittedName>
        <fullName evidence="2">Uncharacterized protein</fullName>
    </submittedName>
</protein>
<proteinExistence type="predicted"/>